<dbReference type="PANTHER" id="PTHR12835:SF5">
    <property type="entry name" value="BIOTIN--PROTEIN LIGASE"/>
    <property type="match status" value="1"/>
</dbReference>
<evidence type="ECO:0000256" key="1">
    <source>
        <dbReference type="ARBA" id="ARBA00022598"/>
    </source>
</evidence>
<reference evidence="9 10" key="1">
    <citation type="submission" date="2020-10" db="EMBL/GenBank/DDBJ databases">
        <title>complete genome sequencing of Lysobacter sp. H21R20.</title>
        <authorList>
            <person name="Bae J.-W."/>
            <person name="Lee S.-Y."/>
        </authorList>
    </citation>
    <scope>NUCLEOTIDE SEQUENCE [LARGE SCALE GENOMIC DNA]</scope>
    <source>
        <strain evidence="9 10">H21R20</strain>
    </source>
</reference>
<dbReference type="PROSITE" id="PS51733">
    <property type="entry name" value="BPL_LPL_CATALYTIC"/>
    <property type="match status" value="1"/>
</dbReference>
<keyword evidence="4" id="KW-0092">Biotin</keyword>
<dbReference type="PANTHER" id="PTHR12835">
    <property type="entry name" value="BIOTIN PROTEIN LIGASE"/>
    <property type="match status" value="1"/>
</dbReference>
<dbReference type="InterPro" id="IPR004408">
    <property type="entry name" value="Biotin_CoA_COase_ligase"/>
</dbReference>
<dbReference type="Gene3D" id="2.30.30.100">
    <property type="match status" value="1"/>
</dbReference>
<dbReference type="GO" id="GO:0005737">
    <property type="term" value="C:cytoplasm"/>
    <property type="evidence" value="ECO:0007669"/>
    <property type="project" value="TreeGrafter"/>
</dbReference>
<evidence type="ECO:0000313" key="9">
    <source>
        <dbReference type="EMBL" id="QOW19791.1"/>
    </source>
</evidence>
<protein>
    <recommendedName>
        <fullName evidence="5">biotin--[biotin carboxyl-carrier protein] ligase</fullName>
        <ecNumber evidence="5">6.3.4.15</ecNumber>
    </recommendedName>
</protein>
<dbReference type="Gene3D" id="3.30.930.10">
    <property type="entry name" value="Bira Bifunctional Protein, Domain 2"/>
    <property type="match status" value="1"/>
</dbReference>
<evidence type="ECO:0000256" key="2">
    <source>
        <dbReference type="ARBA" id="ARBA00022741"/>
    </source>
</evidence>
<dbReference type="InterPro" id="IPR003142">
    <property type="entry name" value="BPL_C"/>
</dbReference>
<dbReference type="RefSeq" id="WP_193985640.1">
    <property type="nucleotide sequence ID" value="NZ_CP063656.1"/>
</dbReference>
<dbReference type="EMBL" id="CP063656">
    <property type="protein sequence ID" value="QOW19791.1"/>
    <property type="molecule type" value="Genomic_DNA"/>
</dbReference>
<evidence type="ECO:0000256" key="6">
    <source>
        <dbReference type="ARBA" id="ARBA00047846"/>
    </source>
</evidence>
<evidence type="ECO:0000256" key="4">
    <source>
        <dbReference type="ARBA" id="ARBA00023267"/>
    </source>
</evidence>
<accession>A0A7S6UGD4</accession>
<proteinExistence type="predicted"/>
<keyword evidence="2" id="KW-0547">Nucleotide-binding</keyword>
<evidence type="ECO:0000313" key="10">
    <source>
        <dbReference type="Proteomes" id="UP000594059"/>
    </source>
</evidence>
<keyword evidence="1 9" id="KW-0436">Ligase</keyword>
<dbReference type="Pfam" id="PF02237">
    <property type="entry name" value="BPL_C"/>
    <property type="match status" value="1"/>
</dbReference>
<sequence>MVAPTPPADTRHADIQPGPPDVVADEVRALLVRLLRGPVAPDASGGDVEEMRRHSHTLREAGVPVGEQADGRYALTEPFELLDSDAILERLPAQVRARTASLELAWVLDSTNSELQRRPLAANGAASVLLAEGQSGGRGRRGKDWSSPLGAHVYLSLARTFGAGWARLGGLSLAAGVATVEALHGLGYDRVRLKWPNDLVVPAADSSLRKLGGLLVDGGGHQGGPARAVIGVGVNVRMPNRFGDRIEQPWCDLAGLPVPTPSRSAIAAAIITHWVSALDSFERSGLGPLLARYAAVDAIAGQPVRITSEAGCVDGIAVGLATDGSLRVRTEQGSERHFHAGEVSVRRIGGMT</sequence>
<gene>
    <name evidence="9" type="ORF">INQ41_01570</name>
</gene>
<feature type="domain" description="BPL/LPL catalytic" evidence="8">
    <location>
        <begin position="89"/>
        <end position="282"/>
    </location>
</feature>
<comment type="catalytic activity">
    <reaction evidence="6">
        <text>biotin + L-lysyl-[protein] + ATP = N(6)-biotinyl-L-lysyl-[protein] + AMP + diphosphate + H(+)</text>
        <dbReference type="Rhea" id="RHEA:11756"/>
        <dbReference type="Rhea" id="RHEA-COMP:9752"/>
        <dbReference type="Rhea" id="RHEA-COMP:10505"/>
        <dbReference type="ChEBI" id="CHEBI:15378"/>
        <dbReference type="ChEBI" id="CHEBI:29969"/>
        <dbReference type="ChEBI" id="CHEBI:30616"/>
        <dbReference type="ChEBI" id="CHEBI:33019"/>
        <dbReference type="ChEBI" id="CHEBI:57586"/>
        <dbReference type="ChEBI" id="CHEBI:83144"/>
        <dbReference type="ChEBI" id="CHEBI:456215"/>
        <dbReference type="EC" id="6.3.4.15"/>
    </reaction>
</comment>
<organism evidence="9 10">
    <name type="scientific">Novilysobacter ciconiae</name>
    <dbReference type="NCBI Taxonomy" id="2781022"/>
    <lineage>
        <taxon>Bacteria</taxon>
        <taxon>Pseudomonadati</taxon>
        <taxon>Pseudomonadota</taxon>
        <taxon>Gammaproteobacteria</taxon>
        <taxon>Lysobacterales</taxon>
        <taxon>Lysobacteraceae</taxon>
        <taxon>Novilysobacter</taxon>
    </lineage>
</organism>
<dbReference type="GO" id="GO:0005524">
    <property type="term" value="F:ATP binding"/>
    <property type="evidence" value="ECO:0007669"/>
    <property type="project" value="UniProtKB-KW"/>
</dbReference>
<dbReference type="SUPFAM" id="SSF55681">
    <property type="entry name" value="Class II aaRS and biotin synthetases"/>
    <property type="match status" value="1"/>
</dbReference>
<dbReference type="KEGG" id="lcic:INQ41_01570"/>
<dbReference type="GO" id="GO:0004077">
    <property type="term" value="F:biotin--[biotin carboxyl-carrier protein] ligase activity"/>
    <property type="evidence" value="ECO:0007669"/>
    <property type="project" value="UniProtKB-EC"/>
</dbReference>
<dbReference type="NCBIfam" id="TIGR00121">
    <property type="entry name" value="birA_ligase"/>
    <property type="match status" value="1"/>
</dbReference>
<dbReference type="AlphaFoldDB" id="A0A7S6UGD4"/>
<dbReference type="SUPFAM" id="SSF50037">
    <property type="entry name" value="C-terminal domain of transcriptional repressors"/>
    <property type="match status" value="1"/>
</dbReference>
<evidence type="ECO:0000256" key="5">
    <source>
        <dbReference type="ARBA" id="ARBA00024227"/>
    </source>
</evidence>
<name>A0A7S6UGD4_9GAMM</name>
<dbReference type="EC" id="6.3.4.15" evidence="5"/>
<keyword evidence="3" id="KW-0067">ATP-binding</keyword>
<evidence type="ECO:0000256" key="7">
    <source>
        <dbReference type="SAM" id="MobiDB-lite"/>
    </source>
</evidence>
<dbReference type="Proteomes" id="UP000594059">
    <property type="component" value="Chromosome"/>
</dbReference>
<dbReference type="Pfam" id="PF03099">
    <property type="entry name" value="BPL_LplA_LipB"/>
    <property type="match status" value="1"/>
</dbReference>
<keyword evidence="10" id="KW-1185">Reference proteome</keyword>
<dbReference type="InterPro" id="IPR008988">
    <property type="entry name" value="Transcriptional_repressor_C"/>
</dbReference>
<evidence type="ECO:0000259" key="8">
    <source>
        <dbReference type="PROSITE" id="PS51733"/>
    </source>
</evidence>
<evidence type="ECO:0000256" key="3">
    <source>
        <dbReference type="ARBA" id="ARBA00022840"/>
    </source>
</evidence>
<dbReference type="InterPro" id="IPR045864">
    <property type="entry name" value="aa-tRNA-synth_II/BPL/LPL"/>
</dbReference>
<feature type="region of interest" description="Disordered" evidence="7">
    <location>
        <begin position="1"/>
        <end position="21"/>
    </location>
</feature>
<dbReference type="InterPro" id="IPR004143">
    <property type="entry name" value="BPL_LPL_catalytic"/>
</dbReference>